<name>A0A395M0D1_9BACT</name>
<dbReference type="SUPFAM" id="SSF56300">
    <property type="entry name" value="Metallo-dependent phosphatases"/>
    <property type="match status" value="1"/>
</dbReference>
<evidence type="ECO:0000259" key="1">
    <source>
        <dbReference type="Pfam" id="PF09423"/>
    </source>
</evidence>
<evidence type="ECO:0000313" key="4">
    <source>
        <dbReference type="Proteomes" id="UP000266389"/>
    </source>
</evidence>
<dbReference type="PANTHER" id="PTHR33987:SF1">
    <property type="entry name" value="CALCINEURIN-LIKE METALLO-PHOSPHOESTERASE SUPERFAMILY PROTEIN"/>
    <property type="match status" value="1"/>
</dbReference>
<dbReference type="InterPro" id="IPR038607">
    <property type="entry name" value="PhoD-like_sf"/>
</dbReference>
<protein>
    <submittedName>
        <fullName evidence="3">Alkaline phosphatase family protein</fullName>
    </submittedName>
</protein>
<evidence type="ECO:0000259" key="2">
    <source>
        <dbReference type="Pfam" id="PF25077"/>
    </source>
</evidence>
<dbReference type="CDD" id="cd07389">
    <property type="entry name" value="MPP_PhoD"/>
    <property type="match status" value="1"/>
</dbReference>
<dbReference type="InterPro" id="IPR056702">
    <property type="entry name" value="DUF7800"/>
</dbReference>
<dbReference type="InterPro" id="IPR029052">
    <property type="entry name" value="Metallo-depent_PP-like"/>
</dbReference>
<dbReference type="AlphaFoldDB" id="A0A395M0D1"/>
<dbReference type="Proteomes" id="UP000266389">
    <property type="component" value="Unassembled WGS sequence"/>
</dbReference>
<sequence>MRSARHFTILLVLFFLAAGALYAQSTLLQSGPMLGYSEMREVLLWVQTKAPAKVQFKYWDKENPKQVFETETVQTSKEKAFTASLIADRVSPGKKYQYELYINGKKVERPYPLEFQTQVLWKYRTDPPDFTIATGSCAYINEPEFDRPGKPYGQGYEIFKAIYEKRPDAMLWLGDNIYLREADWNSRTGIYQRYQHTRSLPELQPLLASVHHYAIWDDHDFGPNDCDGSFWNKEQALEAFKCFWGNPSYGVGTLRGICTQFSWGDADFFLLDNRYYRTPQARKTGPRTILGKEQLEWLINALVASKATFKVIAIGGQVLNPVAVYETYANYAEERQLLIDTITKEAISGVIFLSGDRHFTELTMLPRKDSYPLYELTCSPLTSGVFKGARDEANNLRVEGTLVEEQNFALLKFSGKREERMLTISVYNKDGKELWSRSIKATDLQVPTQKVE</sequence>
<organism evidence="3 4">
    <name type="scientific">Candidatus Thermochlorobacter aerophilus</name>
    <dbReference type="NCBI Taxonomy" id="1868324"/>
    <lineage>
        <taxon>Bacteria</taxon>
        <taxon>Pseudomonadati</taxon>
        <taxon>Chlorobiota</taxon>
        <taxon>Chlorobiia</taxon>
        <taxon>Chlorobiales</taxon>
        <taxon>Candidatus Thermochlorobacteriaceae</taxon>
        <taxon>Candidatus Thermochlorobacter</taxon>
    </lineage>
</organism>
<reference evidence="3 4" key="1">
    <citation type="journal article" date="2011" name="ISME J.">
        <title>Community ecology of hot spring cyanobacterial mats: predominant populations and their functional potential.</title>
        <authorList>
            <person name="Klatt C.G."/>
            <person name="Wood J.M."/>
            <person name="Rusch D.B."/>
            <person name="Bateson M.M."/>
            <person name="Hamamura N."/>
            <person name="Heidelberg J.F."/>
            <person name="Grossman A.R."/>
            <person name="Bhaya D."/>
            <person name="Cohan F.M."/>
            <person name="Kuhl M."/>
            <person name="Bryant D.A."/>
            <person name="Ward D.M."/>
        </authorList>
    </citation>
    <scope>NUCLEOTIDE SEQUENCE [LARGE SCALE GENOMIC DNA]</scope>
    <source>
        <strain evidence="3">OS</strain>
    </source>
</reference>
<dbReference type="InterPro" id="IPR018946">
    <property type="entry name" value="PhoD-like_MPP"/>
</dbReference>
<feature type="domain" description="DUF7800" evidence="2">
    <location>
        <begin position="28"/>
        <end position="117"/>
    </location>
</feature>
<evidence type="ECO:0000313" key="3">
    <source>
        <dbReference type="EMBL" id="RFM23668.1"/>
    </source>
</evidence>
<dbReference type="Pfam" id="PF09423">
    <property type="entry name" value="PhoD"/>
    <property type="match status" value="1"/>
</dbReference>
<proteinExistence type="predicted"/>
<dbReference type="Gene3D" id="3.60.21.70">
    <property type="entry name" value="PhoD-like phosphatase"/>
    <property type="match status" value="1"/>
</dbReference>
<dbReference type="EMBL" id="PHFL01000060">
    <property type="protein sequence ID" value="RFM23668.1"/>
    <property type="molecule type" value="Genomic_DNA"/>
</dbReference>
<dbReference type="PANTHER" id="PTHR33987">
    <property type="entry name" value="CALCINEURIN-LIKE METALLO-PHOSPHOESTERASE SUPERFAMILY PROTEIN"/>
    <property type="match status" value="1"/>
</dbReference>
<comment type="caution">
    <text evidence="3">The sequence shown here is derived from an EMBL/GenBank/DDBJ whole genome shotgun (WGS) entry which is preliminary data.</text>
</comment>
<accession>A0A395M0D1</accession>
<gene>
    <name evidence="3" type="ORF">D0433_09875</name>
</gene>
<dbReference type="Pfam" id="PF25077">
    <property type="entry name" value="DUF7800"/>
    <property type="match status" value="1"/>
</dbReference>
<feature type="domain" description="PhoD-like phosphatase metallophosphatase" evidence="1">
    <location>
        <begin position="154"/>
        <end position="403"/>
    </location>
</feature>